<sequence>MESTEFVRYITLAIGLVLVLVVVVIVSLELFRKKVIQEKMRNAELKLKHQTDLLHTVIRSQEEERRRVSDALHDDIGSKLTTIKLNLHQLSAGDNNGLLPDVLALSEKVISITRELSHAYSPVILEKFGLEAGIAELLDDLPHTEEGLSGELQASMQEELLDQESRLVLYRITQELLNNTVKHAGASEVFIKVQIGPDGIDYLYKDNGKGFDDNKANAGIGMLNIQNRVAMMEGEMDLVTSAGNGITLTIKKHFNGAKNTDSLSR</sequence>
<keyword evidence="4" id="KW-0418">Kinase</keyword>
<evidence type="ECO:0000313" key="8">
    <source>
        <dbReference type="EMBL" id="AWW29495.1"/>
    </source>
</evidence>
<dbReference type="PANTHER" id="PTHR24421">
    <property type="entry name" value="NITRATE/NITRITE SENSOR PROTEIN NARX-RELATED"/>
    <property type="match status" value="1"/>
</dbReference>
<dbReference type="Gene3D" id="3.30.565.10">
    <property type="entry name" value="Histidine kinase-like ATPase, C-terminal domain"/>
    <property type="match status" value="1"/>
</dbReference>
<keyword evidence="6" id="KW-0472">Membrane</keyword>
<dbReference type="InterPro" id="IPR036890">
    <property type="entry name" value="HATPase_C_sf"/>
</dbReference>
<dbReference type="InterPro" id="IPR050482">
    <property type="entry name" value="Sensor_HK_TwoCompSys"/>
</dbReference>
<reference evidence="8 9" key="1">
    <citation type="submission" date="2018-06" db="EMBL/GenBank/DDBJ databases">
        <title>Echinicola strongylocentroti sp. nov., isolated from a sea urchin Strongylocentrotus intermedius.</title>
        <authorList>
            <person name="Bae S.S."/>
        </authorList>
    </citation>
    <scope>NUCLEOTIDE SEQUENCE [LARGE SCALE GENOMIC DNA]</scope>
    <source>
        <strain evidence="8 9">MEBiC08714</strain>
    </source>
</reference>
<feature type="transmembrane region" description="Helical" evidence="6">
    <location>
        <begin position="6"/>
        <end position="31"/>
    </location>
</feature>
<dbReference type="Pfam" id="PF02518">
    <property type="entry name" value="HATPase_c"/>
    <property type="match status" value="1"/>
</dbReference>
<keyword evidence="5" id="KW-0902">Two-component regulatory system</keyword>
<keyword evidence="6" id="KW-1133">Transmembrane helix</keyword>
<dbReference type="AlphaFoldDB" id="A0A2Z4IF52"/>
<dbReference type="EC" id="2.7.13.3" evidence="2"/>
<dbReference type="CDD" id="cd16917">
    <property type="entry name" value="HATPase_UhpB-NarQ-NarX-like"/>
    <property type="match status" value="1"/>
</dbReference>
<comment type="catalytic activity">
    <reaction evidence="1">
        <text>ATP + protein L-histidine = ADP + protein N-phospho-L-histidine.</text>
        <dbReference type="EC" id="2.7.13.3"/>
    </reaction>
</comment>
<dbReference type="SUPFAM" id="SSF55874">
    <property type="entry name" value="ATPase domain of HSP90 chaperone/DNA topoisomerase II/histidine kinase"/>
    <property type="match status" value="1"/>
</dbReference>
<evidence type="ECO:0000256" key="5">
    <source>
        <dbReference type="ARBA" id="ARBA00023012"/>
    </source>
</evidence>
<keyword evidence="6" id="KW-0812">Transmembrane</keyword>
<evidence type="ECO:0000256" key="6">
    <source>
        <dbReference type="SAM" id="Phobius"/>
    </source>
</evidence>
<dbReference type="OrthoDB" id="9760839at2"/>
<dbReference type="PANTHER" id="PTHR24421:SF10">
    <property type="entry name" value="NITRATE_NITRITE SENSOR PROTEIN NARQ"/>
    <property type="match status" value="1"/>
</dbReference>
<evidence type="ECO:0000313" key="9">
    <source>
        <dbReference type="Proteomes" id="UP000248688"/>
    </source>
</evidence>
<keyword evidence="9" id="KW-1185">Reference proteome</keyword>
<keyword evidence="3" id="KW-0808">Transferase</keyword>
<evidence type="ECO:0000256" key="1">
    <source>
        <dbReference type="ARBA" id="ARBA00000085"/>
    </source>
</evidence>
<organism evidence="8 9">
    <name type="scientific">Echinicola strongylocentroti</name>
    <dbReference type="NCBI Taxonomy" id="1795355"/>
    <lineage>
        <taxon>Bacteria</taxon>
        <taxon>Pseudomonadati</taxon>
        <taxon>Bacteroidota</taxon>
        <taxon>Cytophagia</taxon>
        <taxon>Cytophagales</taxon>
        <taxon>Cyclobacteriaceae</taxon>
        <taxon>Echinicola</taxon>
    </lineage>
</organism>
<dbReference type="Gene3D" id="1.20.5.1930">
    <property type="match status" value="1"/>
</dbReference>
<evidence type="ECO:0000256" key="3">
    <source>
        <dbReference type="ARBA" id="ARBA00022679"/>
    </source>
</evidence>
<gene>
    <name evidence="8" type="ORF">DN752_04740</name>
</gene>
<dbReference type="GO" id="GO:0004673">
    <property type="term" value="F:protein histidine kinase activity"/>
    <property type="evidence" value="ECO:0007669"/>
    <property type="project" value="UniProtKB-EC"/>
</dbReference>
<proteinExistence type="predicted"/>
<protein>
    <recommendedName>
        <fullName evidence="2">histidine kinase</fullName>
        <ecNumber evidence="2">2.7.13.3</ecNumber>
    </recommendedName>
</protein>
<name>A0A2Z4IF52_9BACT</name>
<dbReference type="InterPro" id="IPR003594">
    <property type="entry name" value="HATPase_dom"/>
</dbReference>
<dbReference type="KEGG" id="est:DN752_04740"/>
<dbReference type="RefSeq" id="WP_112782895.1">
    <property type="nucleotide sequence ID" value="NZ_CP030041.1"/>
</dbReference>
<dbReference type="Proteomes" id="UP000248688">
    <property type="component" value="Chromosome"/>
</dbReference>
<dbReference type="GO" id="GO:0000160">
    <property type="term" value="P:phosphorelay signal transduction system"/>
    <property type="evidence" value="ECO:0007669"/>
    <property type="project" value="UniProtKB-KW"/>
</dbReference>
<dbReference type="EMBL" id="CP030041">
    <property type="protein sequence ID" value="AWW29495.1"/>
    <property type="molecule type" value="Genomic_DNA"/>
</dbReference>
<feature type="domain" description="Histidine kinase/HSP90-like ATPase" evidence="7">
    <location>
        <begin position="168"/>
        <end position="251"/>
    </location>
</feature>
<evidence type="ECO:0000256" key="4">
    <source>
        <dbReference type="ARBA" id="ARBA00022777"/>
    </source>
</evidence>
<accession>A0A2Z4IF52</accession>
<evidence type="ECO:0000256" key="2">
    <source>
        <dbReference type="ARBA" id="ARBA00012438"/>
    </source>
</evidence>
<evidence type="ECO:0000259" key="7">
    <source>
        <dbReference type="Pfam" id="PF02518"/>
    </source>
</evidence>